<dbReference type="SUPFAM" id="SSF51338">
    <property type="entry name" value="Composite domain of metallo-dependent hydrolases"/>
    <property type="match status" value="1"/>
</dbReference>
<dbReference type="Pfam" id="PF07676">
    <property type="entry name" value="PD40"/>
    <property type="match status" value="2"/>
</dbReference>
<comment type="caution">
    <text evidence="2">The sequence shown here is derived from an EMBL/GenBank/DDBJ whole genome shotgun (WGS) entry which is preliminary data.</text>
</comment>
<dbReference type="Gene3D" id="3.30.110.90">
    <property type="entry name" value="Amidohydrolase"/>
    <property type="match status" value="1"/>
</dbReference>
<organism evidence="2 3">
    <name type="scientific">Aquimarina muelleri</name>
    <dbReference type="NCBI Taxonomy" id="279356"/>
    <lineage>
        <taxon>Bacteria</taxon>
        <taxon>Pseudomonadati</taxon>
        <taxon>Bacteroidota</taxon>
        <taxon>Flavobacteriia</taxon>
        <taxon>Flavobacteriales</taxon>
        <taxon>Flavobacteriaceae</taxon>
        <taxon>Aquimarina</taxon>
    </lineage>
</organism>
<feature type="domain" description="Amidohydrolase-related" evidence="1">
    <location>
        <begin position="715"/>
        <end position="1049"/>
    </location>
</feature>
<accession>A0A918JV50</accession>
<dbReference type="InterPro" id="IPR006680">
    <property type="entry name" value="Amidohydro-rel"/>
</dbReference>
<gene>
    <name evidence="2" type="ORF">GCM10007384_15230</name>
</gene>
<dbReference type="Pfam" id="PF01979">
    <property type="entry name" value="Amidohydro_1"/>
    <property type="match status" value="1"/>
</dbReference>
<dbReference type="Gene3D" id="1.20.58.520">
    <property type="entry name" value="Amidohydrolase"/>
    <property type="match status" value="1"/>
</dbReference>
<dbReference type="AlphaFoldDB" id="A0A918JV50"/>
<proteinExistence type="predicted"/>
<dbReference type="SUPFAM" id="SSF69304">
    <property type="entry name" value="Tricorn protease N-terminal domain"/>
    <property type="match status" value="2"/>
</dbReference>
<protein>
    <submittedName>
        <fullName evidence="2">Bifunctional TolB-family protein/amidohydrolase</fullName>
    </submittedName>
</protein>
<dbReference type="PANTHER" id="PTHR43135:SF3">
    <property type="entry name" value="ALPHA-D-RIBOSE 1-METHYLPHOSPHONATE 5-TRIPHOSPHATE DIPHOSPHATASE"/>
    <property type="match status" value="1"/>
</dbReference>
<dbReference type="InterPro" id="IPR032466">
    <property type="entry name" value="Metal_Hydrolase"/>
</dbReference>
<reference evidence="2 3" key="1">
    <citation type="journal article" date="2014" name="Int. J. Syst. Evol. Microbiol.">
        <title>Complete genome sequence of Corynebacterium casei LMG S-19264T (=DSM 44701T), isolated from a smear-ripened cheese.</title>
        <authorList>
            <consortium name="US DOE Joint Genome Institute (JGI-PGF)"/>
            <person name="Walter F."/>
            <person name="Albersmeier A."/>
            <person name="Kalinowski J."/>
            <person name="Ruckert C."/>
        </authorList>
    </citation>
    <scope>NUCLEOTIDE SEQUENCE [LARGE SCALE GENOMIC DNA]</scope>
    <source>
        <strain evidence="2 3">KCTC 12285</strain>
    </source>
</reference>
<dbReference type="EMBL" id="BMWS01000008">
    <property type="protein sequence ID" value="GGX14588.1"/>
    <property type="molecule type" value="Genomic_DNA"/>
</dbReference>
<dbReference type="Gene3D" id="2.120.10.30">
    <property type="entry name" value="TolB, C-terminal domain"/>
    <property type="match status" value="3"/>
</dbReference>
<evidence type="ECO:0000259" key="1">
    <source>
        <dbReference type="Pfam" id="PF01979"/>
    </source>
</evidence>
<dbReference type="InterPro" id="IPR011659">
    <property type="entry name" value="WD40"/>
</dbReference>
<dbReference type="InterPro" id="IPR011042">
    <property type="entry name" value="6-blade_b-propeller_TolB-like"/>
</dbReference>
<dbReference type="Proteomes" id="UP000601108">
    <property type="component" value="Unassembled WGS sequence"/>
</dbReference>
<sequence>MHKHIVTTLLIGVFLTFNINSQKANKKEGEKWDISNPKGGFNYKDHTFSTDQGTWMNLDVSPDGKTIVFDLLGDIYSIPVSGGKAKALRTGVPFEVQPRFSPDGKKISFTSDAGGGDNIWTMNIDGSSATQITKEDFRLLNNATWMPDSNYLIARKHFTSQRSLGAGEIWQYHITGGSGIQLTKKKNDQQDVNEPNISTDGKYLYYSEDMYPGGFFQYNKDPNKQIYAIKRYEFKTGKTTTITGGPGGAARPQVSRNGKLLAFVKRVRTKTVLYIHNLETGEEWPIYDALNKDQQEAWAIFGVYPNYNWMPDNKEIVFWSGGKINKINIENQQVTNIPFTVDATIKIAETLHFNSPVAPEEFTAKVIRNAVTSPDGKTIVFSALGYIWSKPLPKGTPQRLTSQSNDLEFEPSFSKDGKHIVYVTWNDENLGAIYKIPATGGTPTKLTTQKGIYRTPSFNSSNSLIVFKKEEGNSDQGLSFSKNTGIHTMSSSGENNKLVTEEGEYPMFSADNTRIFFQTGGTYFGALTKELKSVDLNGKDQKTHVKSKYANRLVPSPDNKWIAFTNLHKAFIAPLVLNGTEIDLDNNTKSVPVSQISKDAGINLHWSANSKKIFWTLGEEYFVNDIKDRFTFLPNSPEKVGEITTKGITIDLKVKTDKPQGRIAFTNVRIITMEGDQVIEDGTIIIKDNRIEKIGKTSEISVPEDAKVYDAKGKTIMPGIVDAHAHIGAFRHGLTTQKHWQLYTNLAFGVTTSHDPSANTESIFAMSEMIKKGEMVGPRLYSTGIILYGADGDFKAVVNTLEDARSSIRRTKAFGAKSVKSYNQPRRDQRQQILQAARELEINVVPEGGSTFYHNMSMIMDGHTGIEHNIPVAPVYKDVNELWKTSNTGYTPTLIVNYGGMNGEYYFYQKDNVWENKKLLKYTPRAIIDARSRHRTMVPDEEYENGHILVSKTCKALTDAGVKVNLGAHGQLQGLGAHWELWLLQQGGMTNMEALRAATINGAEYIGAGNDIGSLKEGKLADLILLDKNPLEDIRNTETVKYTMVNGRLFDTETMNEIGNTPKNRTKFWWENVNYSQAFPWHQESNSFMQPGCGCHIGHN</sequence>
<evidence type="ECO:0000313" key="2">
    <source>
        <dbReference type="EMBL" id="GGX14588.1"/>
    </source>
</evidence>
<dbReference type="Gene3D" id="2.30.40.10">
    <property type="entry name" value="Urease, subunit C, domain 1"/>
    <property type="match status" value="1"/>
</dbReference>
<dbReference type="InterPro" id="IPR051781">
    <property type="entry name" value="Metallo-dep_Hydrolase"/>
</dbReference>
<dbReference type="InterPro" id="IPR011059">
    <property type="entry name" value="Metal-dep_hydrolase_composite"/>
</dbReference>
<evidence type="ECO:0000313" key="3">
    <source>
        <dbReference type="Proteomes" id="UP000601108"/>
    </source>
</evidence>
<dbReference type="SUPFAM" id="SSF51556">
    <property type="entry name" value="Metallo-dependent hydrolases"/>
    <property type="match status" value="1"/>
</dbReference>
<dbReference type="Gene3D" id="3.40.50.10910">
    <property type="entry name" value="Amidohydrolase"/>
    <property type="match status" value="1"/>
</dbReference>
<dbReference type="GO" id="GO:0016810">
    <property type="term" value="F:hydrolase activity, acting on carbon-nitrogen (but not peptide) bonds"/>
    <property type="evidence" value="ECO:0007669"/>
    <property type="project" value="InterPro"/>
</dbReference>
<keyword evidence="3" id="KW-1185">Reference proteome</keyword>
<dbReference type="RefSeq" id="WP_027411781.1">
    <property type="nucleotide sequence ID" value="NZ_BMWS01000008.1"/>
</dbReference>
<name>A0A918JV50_9FLAO</name>
<dbReference type="PANTHER" id="PTHR43135">
    <property type="entry name" value="ALPHA-D-RIBOSE 1-METHYLPHOSPHONATE 5-TRIPHOSPHATE DIPHOSPHATASE"/>
    <property type="match status" value="1"/>
</dbReference>